<dbReference type="EMBL" id="NPKJ01000073">
    <property type="protein sequence ID" value="PAQ05211.1"/>
    <property type="molecule type" value="Genomic_DNA"/>
</dbReference>
<name>A0A271LAR3_9HYPH</name>
<gene>
    <name evidence="1" type="ORF">CIT26_30895</name>
</gene>
<organism evidence="1 2">
    <name type="scientific">Mesorhizobium temperatum</name>
    <dbReference type="NCBI Taxonomy" id="241416"/>
    <lineage>
        <taxon>Bacteria</taxon>
        <taxon>Pseudomonadati</taxon>
        <taxon>Pseudomonadota</taxon>
        <taxon>Alphaproteobacteria</taxon>
        <taxon>Hyphomicrobiales</taxon>
        <taxon>Phyllobacteriaceae</taxon>
        <taxon>Mesorhizobium</taxon>
    </lineage>
</organism>
<sequence>MILLVVVSTVPAAAQSVVRAVIAPAGIHNVCLPIGLTEPPPEVSTAPPRLFVVPSVLNTPISLGPTAIVVDPFVTVIVSAASVLWTKKSARFTDGIVKTRVAERLLGTNVIADRNCAAVSVTLPAVKSTV</sequence>
<evidence type="ECO:0000313" key="1">
    <source>
        <dbReference type="EMBL" id="PAQ05211.1"/>
    </source>
</evidence>
<reference evidence="1 2" key="1">
    <citation type="submission" date="2017-08" db="EMBL/GenBank/DDBJ databases">
        <title>Mesorhizobium wenxinae sp. nov., a novel rhizobial species isolated from root nodules of chickpea (Cicer arietinum L.).</title>
        <authorList>
            <person name="Zhang J."/>
        </authorList>
    </citation>
    <scope>NUCLEOTIDE SEQUENCE [LARGE SCALE GENOMIC DNA]</scope>
    <source>
        <strain evidence="1 2">SDW018</strain>
    </source>
</reference>
<evidence type="ECO:0000313" key="2">
    <source>
        <dbReference type="Proteomes" id="UP000216442"/>
    </source>
</evidence>
<dbReference type="AlphaFoldDB" id="A0A271LAR3"/>
<protein>
    <submittedName>
        <fullName evidence="1">Uncharacterized protein</fullName>
    </submittedName>
</protein>
<keyword evidence="2" id="KW-1185">Reference proteome</keyword>
<proteinExistence type="predicted"/>
<dbReference type="Proteomes" id="UP000216442">
    <property type="component" value="Unassembled WGS sequence"/>
</dbReference>
<comment type="caution">
    <text evidence="1">The sequence shown here is derived from an EMBL/GenBank/DDBJ whole genome shotgun (WGS) entry which is preliminary data.</text>
</comment>
<accession>A0A271LAR3</accession>